<gene>
    <name evidence="3" type="ORF">MQE35_07850</name>
</gene>
<dbReference type="Proteomes" id="UP000831290">
    <property type="component" value="Chromosome"/>
</dbReference>
<evidence type="ECO:0000313" key="4">
    <source>
        <dbReference type="Proteomes" id="UP000831290"/>
    </source>
</evidence>
<feature type="signal peptide" evidence="2">
    <location>
        <begin position="1"/>
        <end position="24"/>
    </location>
</feature>
<organism evidence="3 4">
    <name type="scientific">Abyssalbus ytuae</name>
    <dbReference type="NCBI Taxonomy" id="2926907"/>
    <lineage>
        <taxon>Bacteria</taxon>
        <taxon>Pseudomonadati</taxon>
        <taxon>Bacteroidota</taxon>
        <taxon>Flavobacteriia</taxon>
        <taxon>Flavobacteriales</taxon>
        <taxon>Flavobacteriaceae</taxon>
        <taxon>Abyssalbus</taxon>
    </lineage>
</organism>
<dbReference type="KEGG" id="fbm:MQE35_07850"/>
<dbReference type="AlphaFoldDB" id="A0A9E6ZYB4"/>
<feature type="chain" id="PRO_5039638259" evidence="2">
    <location>
        <begin position="25"/>
        <end position="263"/>
    </location>
</feature>
<evidence type="ECO:0000256" key="2">
    <source>
        <dbReference type="SAM" id="SignalP"/>
    </source>
</evidence>
<sequence length="263" mass="29187">MNITFMKKIILSLMLLFFSTTFLSAQKKSELIAEVQQLKTKLDSTSNLLAESRRNEKVSKTQAEDIQMQMDQLKESNESLMNNLKNLTQLQQKNSENVNSALESLKRKEKQLTAFTNSISANDSIALATLTQIKRTMGEGVKVTVNEGAIVIAEKTETLFGDLKKAALSENGKQFLTKLVDVLKSNSTSTLTVESLGASVDLKTAASWSAVIAAALQDEFKVAPSLINISFAESGFTDEILFKIHPDFGKFYLQIRETMKNKM</sequence>
<reference evidence="3" key="1">
    <citation type="submission" date="2022-03" db="EMBL/GenBank/DDBJ databases">
        <title>Description of Abyssus ytuae gen. nov., sp. nov., a novel member of the family Flavobacteriaceae isolated from the sediment of Mariana Trench.</title>
        <authorList>
            <person name="Zhang J."/>
            <person name="Xu X."/>
        </authorList>
    </citation>
    <scope>NUCLEOTIDE SEQUENCE</scope>
    <source>
        <strain evidence="3">MT3330</strain>
    </source>
</reference>
<name>A0A9E6ZYB4_9FLAO</name>
<feature type="coiled-coil region" evidence="1">
    <location>
        <begin position="28"/>
        <end position="97"/>
    </location>
</feature>
<protein>
    <submittedName>
        <fullName evidence="3">Uncharacterized protein</fullName>
    </submittedName>
</protein>
<dbReference type="EMBL" id="CP094358">
    <property type="protein sequence ID" value="UOB19201.1"/>
    <property type="molecule type" value="Genomic_DNA"/>
</dbReference>
<accession>A0A9E6ZYB4</accession>
<evidence type="ECO:0000256" key="1">
    <source>
        <dbReference type="SAM" id="Coils"/>
    </source>
</evidence>
<keyword evidence="1" id="KW-0175">Coiled coil</keyword>
<proteinExistence type="predicted"/>
<dbReference type="RefSeq" id="WP_255845818.1">
    <property type="nucleotide sequence ID" value="NZ_CP094358.1"/>
</dbReference>
<keyword evidence="2" id="KW-0732">Signal</keyword>
<evidence type="ECO:0000313" key="3">
    <source>
        <dbReference type="EMBL" id="UOB19201.1"/>
    </source>
</evidence>
<keyword evidence="4" id="KW-1185">Reference proteome</keyword>